<feature type="transmembrane region" description="Helical" evidence="1">
    <location>
        <begin position="43"/>
        <end position="65"/>
    </location>
</feature>
<feature type="transmembrane region" description="Helical" evidence="1">
    <location>
        <begin position="9"/>
        <end position="31"/>
    </location>
</feature>
<dbReference type="Proteomes" id="UP001230629">
    <property type="component" value="Unassembled WGS sequence"/>
</dbReference>
<keyword evidence="1" id="KW-0472">Membrane</keyword>
<evidence type="ECO:0000256" key="1">
    <source>
        <dbReference type="SAM" id="Phobius"/>
    </source>
</evidence>
<dbReference type="RefSeq" id="WP_101485789.1">
    <property type="nucleotide sequence ID" value="NZ_JASOIH010000076.1"/>
</dbReference>
<dbReference type="EMBL" id="JASOIH010000076">
    <property type="protein sequence ID" value="MDK6900422.1"/>
    <property type="molecule type" value="Genomic_DNA"/>
</dbReference>
<sequence length="72" mass="7826">MRAIKVRRVLIWGLLLLTVLFIIGGVLGVWFGLYGADPITRSYGVAIFLLSSIACLWAALGLFILDSIEMGA</sequence>
<keyword evidence="1" id="KW-1133">Transmembrane helix</keyword>
<name>A0AAW6XZL6_STRAG</name>
<reference evidence="2" key="1">
    <citation type="submission" date="2023-05" db="EMBL/GenBank/DDBJ databases">
        <title>Cataloging the Phylogenetic Diversity of Human Bladder Bacteria.</title>
        <authorList>
            <person name="Du J."/>
        </authorList>
    </citation>
    <scope>NUCLEOTIDE SEQUENCE</scope>
    <source>
        <strain evidence="2">UMB8703</strain>
    </source>
</reference>
<comment type="caution">
    <text evidence="2">The sequence shown here is derived from an EMBL/GenBank/DDBJ whole genome shotgun (WGS) entry which is preliminary data.</text>
</comment>
<keyword evidence="1" id="KW-0812">Transmembrane</keyword>
<gene>
    <name evidence="2" type="ORF">QP229_10730</name>
</gene>
<proteinExistence type="predicted"/>
<organism evidence="2 3">
    <name type="scientific">Streptococcus agalactiae</name>
    <dbReference type="NCBI Taxonomy" id="1311"/>
    <lineage>
        <taxon>Bacteria</taxon>
        <taxon>Bacillati</taxon>
        <taxon>Bacillota</taxon>
        <taxon>Bacilli</taxon>
        <taxon>Lactobacillales</taxon>
        <taxon>Streptococcaceae</taxon>
        <taxon>Streptococcus</taxon>
    </lineage>
</organism>
<evidence type="ECO:0000313" key="3">
    <source>
        <dbReference type="Proteomes" id="UP001230629"/>
    </source>
</evidence>
<accession>A0AAW6XZL6</accession>
<evidence type="ECO:0000313" key="2">
    <source>
        <dbReference type="EMBL" id="MDK6900422.1"/>
    </source>
</evidence>
<dbReference type="AlphaFoldDB" id="A0AAW6XZL6"/>
<protein>
    <submittedName>
        <fullName evidence="2">Uncharacterized protein</fullName>
    </submittedName>
</protein>